<dbReference type="Proteomes" id="UP000282423">
    <property type="component" value="Unassembled WGS sequence"/>
</dbReference>
<protein>
    <submittedName>
        <fullName evidence="1">Uncharacterized protein</fullName>
    </submittedName>
</protein>
<evidence type="ECO:0000313" key="1">
    <source>
        <dbReference type="EMBL" id="RKO72231.1"/>
    </source>
</evidence>
<organism evidence="1 2">
    <name type="scientific">Sphingobacterium puteale</name>
    <dbReference type="NCBI Taxonomy" id="2420510"/>
    <lineage>
        <taxon>Bacteria</taxon>
        <taxon>Pseudomonadati</taxon>
        <taxon>Bacteroidota</taxon>
        <taxon>Sphingobacteriia</taxon>
        <taxon>Sphingobacteriales</taxon>
        <taxon>Sphingobacteriaceae</taxon>
        <taxon>Sphingobacterium</taxon>
    </lineage>
</organism>
<keyword evidence="2" id="KW-1185">Reference proteome</keyword>
<evidence type="ECO:0000313" key="2">
    <source>
        <dbReference type="Proteomes" id="UP000282423"/>
    </source>
</evidence>
<accession>A0A420W0Y3</accession>
<sequence>MADNKYNYRLTLDLVKFDPEQHKFFTDSPFNTEVNKFRPEPKFNTQGNLKFSSIGVVSKLIDNDTSPEDYAKIIYDAFGSFLVLISKKITKEELDRIKPGLDYDYINSFSYPATKDDCDFFIV</sequence>
<reference evidence="1 2" key="1">
    <citation type="submission" date="2018-10" db="EMBL/GenBank/DDBJ databases">
        <title>Sphingobacterium sp. M05W1-28.</title>
        <authorList>
            <person name="Cai H."/>
        </authorList>
    </citation>
    <scope>NUCLEOTIDE SEQUENCE [LARGE SCALE GENOMIC DNA]</scope>
    <source>
        <strain evidence="1 2">M05W1-28</strain>
    </source>
</reference>
<proteinExistence type="predicted"/>
<dbReference type="EMBL" id="RBWS01000006">
    <property type="protein sequence ID" value="RKO72231.1"/>
    <property type="molecule type" value="Genomic_DNA"/>
</dbReference>
<gene>
    <name evidence="1" type="ORF">D7322_09070</name>
</gene>
<comment type="caution">
    <text evidence="1">The sequence shown here is derived from an EMBL/GenBank/DDBJ whole genome shotgun (WGS) entry which is preliminary data.</text>
</comment>
<dbReference type="AlphaFoldDB" id="A0A420W0Y3"/>
<name>A0A420W0Y3_9SPHI</name>